<comment type="caution">
    <text evidence="1">The sequence shown here is derived from an EMBL/GenBank/DDBJ whole genome shotgun (WGS) entry which is preliminary data.</text>
</comment>
<dbReference type="RefSeq" id="WP_088238969.1">
    <property type="nucleotide sequence ID" value="NZ_CALUEG010000058.1"/>
</dbReference>
<protein>
    <submittedName>
        <fullName evidence="1">Uncharacterized protein</fullName>
    </submittedName>
</protein>
<evidence type="ECO:0000313" key="1">
    <source>
        <dbReference type="EMBL" id="OWJ77990.1"/>
    </source>
</evidence>
<accession>A0ABX3ZVT7</accession>
<sequence>MNVQTSDHHDNTACHPRLEARPVARLRHPGSGQLIGLVYQWNTGETQMAWFGQESREFETEPLT</sequence>
<keyword evidence="2" id="KW-1185">Reference proteome</keyword>
<dbReference type="Proteomes" id="UP000214673">
    <property type="component" value="Unassembled WGS sequence"/>
</dbReference>
<proteinExistence type="predicted"/>
<gene>
    <name evidence="1" type="ORF">CDV53_04550</name>
</gene>
<evidence type="ECO:0000313" key="2">
    <source>
        <dbReference type="Proteomes" id="UP000214673"/>
    </source>
</evidence>
<organism evidence="1 2">
    <name type="scientific">Haematobacter missouriensis</name>
    <dbReference type="NCBI Taxonomy" id="366616"/>
    <lineage>
        <taxon>Bacteria</taxon>
        <taxon>Pseudomonadati</taxon>
        <taxon>Pseudomonadota</taxon>
        <taxon>Alphaproteobacteria</taxon>
        <taxon>Rhodobacterales</taxon>
        <taxon>Paracoccaceae</taxon>
        <taxon>Haematobacter</taxon>
    </lineage>
</organism>
<dbReference type="EMBL" id="NIPV01000014">
    <property type="protein sequence ID" value="OWJ77990.1"/>
    <property type="molecule type" value="Genomic_DNA"/>
</dbReference>
<name>A0ABX3ZVT7_9RHOB</name>
<reference evidence="1 2" key="1">
    <citation type="submission" date="2016-11" db="EMBL/GenBank/DDBJ databases">
        <title>Comparison of Traditional DNA-DNA Hybridization with In Silico Genomic Analysis.</title>
        <authorList>
            <person name="Nicholson A.C."/>
            <person name="Sammons S."/>
            <person name="Humrighouse B.W."/>
            <person name="Graziano J."/>
            <person name="Lasker B."/>
            <person name="Whitney A.M."/>
            <person name="Mcquiston J.R."/>
        </authorList>
    </citation>
    <scope>NUCLEOTIDE SEQUENCE [LARGE SCALE GENOMIC DNA]</scope>
    <source>
        <strain evidence="1 2">H1892</strain>
    </source>
</reference>